<feature type="region of interest" description="Disordered" evidence="1">
    <location>
        <begin position="1"/>
        <end position="59"/>
    </location>
</feature>
<dbReference type="EMBL" id="CAJNNW010037691">
    <property type="protein sequence ID" value="CAE8743933.1"/>
    <property type="molecule type" value="Genomic_DNA"/>
</dbReference>
<dbReference type="AlphaFoldDB" id="A0A813M1F6"/>
<evidence type="ECO:0000313" key="3">
    <source>
        <dbReference type="EMBL" id="CAE8743933.1"/>
    </source>
</evidence>
<keyword evidence="2" id="KW-0472">Membrane</keyword>
<feature type="compositionally biased region" description="Low complexity" evidence="1">
    <location>
        <begin position="1"/>
        <end position="18"/>
    </location>
</feature>
<evidence type="ECO:0000256" key="2">
    <source>
        <dbReference type="SAM" id="Phobius"/>
    </source>
</evidence>
<keyword evidence="2" id="KW-0812">Transmembrane</keyword>
<keyword evidence="2" id="KW-1133">Transmembrane helix</keyword>
<evidence type="ECO:0000256" key="1">
    <source>
        <dbReference type="SAM" id="MobiDB-lite"/>
    </source>
</evidence>
<name>A0A813M1F6_POLGL</name>
<proteinExistence type="predicted"/>
<sequence length="261" mass="27806">MAGGAAATSEGSAASAAALQWTVPEPEMSKLKSRRPRAVPSTSPPSKVQVPSTAARAPKPMDSAEVIRSLQVWQKAVSYVDGWVQKYPDWMQDTVAPAMMAILVLMVVRDAAYNSLGSSNGKFISFVDTCLSVMSYRDGLPNKKGKYFVGGDGQAAFGFRVVTGSFCMKFASGIAVSALIGKTPVVFKSIRHSLFVALGLVLLWLSPGDYAYTMMKKSHALRLVLLAGGGLYKLRKAVYAIEVIIESGGGFSLALASVVPW</sequence>
<gene>
    <name evidence="3" type="ORF">PGLA2088_LOCUS51646</name>
</gene>
<dbReference type="Proteomes" id="UP000626109">
    <property type="component" value="Unassembled WGS sequence"/>
</dbReference>
<organism evidence="3 4">
    <name type="scientific">Polarella glacialis</name>
    <name type="common">Dinoflagellate</name>
    <dbReference type="NCBI Taxonomy" id="89957"/>
    <lineage>
        <taxon>Eukaryota</taxon>
        <taxon>Sar</taxon>
        <taxon>Alveolata</taxon>
        <taxon>Dinophyceae</taxon>
        <taxon>Suessiales</taxon>
        <taxon>Suessiaceae</taxon>
        <taxon>Polarella</taxon>
    </lineage>
</organism>
<feature type="transmembrane region" description="Helical" evidence="2">
    <location>
        <begin position="194"/>
        <end position="212"/>
    </location>
</feature>
<evidence type="ECO:0000313" key="4">
    <source>
        <dbReference type="Proteomes" id="UP000626109"/>
    </source>
</evidence>
<feature type="compositionally biased region" description="Polar residues" evidence="1">
    <location>
        <begin position="40"/>
        <end position="52"/>
    </location>
</feature>
<accession>A0A813M1F6</accession>
<protein>
    <submittedName>
        <fullName evidence="3">Uncharacterized protein</fullName>
    </submittedName>
</protein>
<comment type="caution">
    <text evidence="3">The sequence shown here is derived from an EMBL/GenBank/DDBJ whole genome shotgun (WGS) entry which is preliminary data.</text>
</comment>
<reference evidence="3" key="1">
    <citation type="submission" date="2021-02" db="EMBL/GenBank/DDBJ databases">
        <authorList>
            <person name="Dougan E. K."/>
            <person name="Rhodes N."/>
            <person name="Thang M."/>
            <person name="Chan C."/>
        </authorList>
    </citation>
    <scope>NUCLEOTIDE SEQUENCE</scope>
</reference>